<keyword evidence="3" id="KW-1185">Reference proteome</keyword>
<sequence length="57" mass="6123">QSVLGAHPVHRLPQQAPATKSTPETPSVLGRRLEGSAREQTAVKKHPIMLVTPETTS</sequence>
<feature type="non-terminal residue" evidence="2">
    <location>
        <position position="1"/>
    </location>
</feature>
<dbReference type="Proteomes" id="UP001529510">
    <property type="component" value="Unassembled WGS sequence"/>
</dbReference>
<name>A0ABD0Q252_CIRMR</name>
<organism evidence="2 3">
    <name type="scientific">Cirrhinus mrigala</name>
    <name type="common">Mrigala</name>
    <dbReference type="NCBI Taxonomy" id="683832"/>
    <lineage>
        <taxon>Eukaryota</taxon>
        <taxon>Metazoa</taxon>
        <taxon>Chordata</taxon>
        <taxon>Craniata</taxon>
        <taxon>Vertebrata</taxon>
        <taxon>Euteleostomi</taxon>
        <taxon>Actinopterygii</taxon>
        <taxon>Neopterygii</taxon>
        <taxon>Teleostei</taxon>
        <taxon>Ostariophysi</taxon>
        <taxon>Cypriniformes</taxon>
        <taxon>Cyprinidae</taxon>
        <taxon>Labeoninae</taxon>
        <taxon>Labeonini</taxon>
        <taxon>Cirrhinus</taxon>
    </lineage>
</organism>
<reference evidence="2 3" key="1">
    <citation type="submission" date="2024-05" db="EMBL/GenBank/DDBJ databases">
        <title>Genome sequencing and assembly of Indian major carp, Cirrhinus mrigala (Hamilton, 1822).</title>
        <authorList>
            <person name="Mohindra V."/>
            <person name="Chowdhury L.M."/>
            <person name="Lal K."/>
            <person name="Jena J.K."/>
        </authorList>
    </citation>
    <scope>NUCLEOTIDE SEQUENCE [LARGE SCALE GENOMIC DNA]</scope>
    <source>
        <strain evidence="2">CM1030</strain>
        <tissue evidence="2">Blood</tissue>
    </source>
</reference>
<evidence type="ECO:0000256" key="1">
    <source>
        <dbReference type="SAM" id="MobiDB-lite"/>
    </source>
</evidence>
<gene>
    <name evidence="2" type="ORF">M9458_025676</name>
</gene>
<accession>A0ABD0Q252</accession>
<feature type="compositionally biased region" description="Polar residues" evidence="1">
    <location>
        <begin position="16"/>
        <end position="25"/>
    </location>
</feature>
<feature type="region of interest" description="Disordered" evidence="1">
    <location>
        <begin position="1"/>
        <end position="42"/>
    </location>
</feature>
<protein>
    <submittedName>
        <fullName evidence="2">Uncharacterized protein</fullName>
    </submittedName>
</protein>
<comment type="caution">
    <text evidence="2">The sequence shown here is derived from an EMBL/GenBank/DDBJ whole genome shotgun (WGS) entry which is preliminary data.</text>
</comment>
<evidence type="ECO:0000313" key="2">
    <source>
        <dbReference type="EMBL" id="KAL0180234.1"/>
    </source>
</evidence>
<evidence type="ECO:0000313" key="3">
    <source>
        <dbReference type="Proteomes" id="UP001529510"/>
    </source>
</evidence>
<dbReference type="EMBL" id="JAMKFB020000012">
    <property type="protein sequence ID" value="KAL0180234.1"/>
    <property type="molecule type" value="Genomic_DNA"/>
</dbReference>
<proteinExistence type="predicted"/>
<dbReference type="AlphaFoldDB" id="A0ABD0Q252"/>